<keyword evidence="7" id="KW-0460">Magnesium</keyword>
<dbReference type="SUPFAM" id="SSF55060">
    <property type="entry name" value="GHMP Kinase, C-terminal domain"/>
    <property type="match status" value="1"/>
</dbReference>
<evidence type="ECO:0000256" key="7">
    <source>
        <dbReference type="ARBA" id="ARBA00022842"/>
    </source>
</evidence>
<comment type="pathway">
    <text evidence="9">Isoprenoid biosynthesis; isopentenyl diphosphate biosynthesis via mevalonate pathway; isopentenyl diphosphate from (R)-mevalonate: step 1/3.</text>
</comment>
<dbReference type="Gene3D" id="3.30.230.10">
    <property type="match status" value="1"/>
</dbReference>
<dbReference type="Proteomes" id="UP000255066">
    <property type="component" value="Unassembled WGS sequence"/>
</dbReference>
<dbReference type="Pfam" id="PF00288">
    <property type="entry name" value="GHMP_kinases_N"/>
    <property type="match status" value="1"/>
</dbReference>
<evidence type="ECO:0000256" key="1">
    <source>
        <dbReference type="ARBA" id="ARBA00022490"/>
    </source>
</evidence>
<dbReference type="InterPro" id="IPR006205">
    <property type="entry name" value="Mev_gal_kin"/>
</dbReference>
<evidence type="ECO:0000256" key="3">
    <source>
        <dbReference type="ARBA" id="ARBA00022679"/>
    </source>
</evidence>
<keyword evidence="8" id="KW-0443">Lipid metabolism</keyword>
<dbReference type="GO" id="GO:0005829">
    <property type="term" value="C:cytosol"/>
    <property type="evidence" value="ECO:0007669"/>
    <property type="project" value="TreeGrafter"/>
</dbReference>
<gene>
    <name evidence="11" type="ORF">Lbir_0096</name>
    <name evidence="12" type="ORF">NCTC12437_00573</name>
</gene>
<evidence type="ECO:0000256" key="4">
    <source>
        <dbReference type="ARBA" id="ARBA00022741"/>
    </source>
</evidence>
<evidence type="ECO:0000256" key="5">
    <source>
        <dbReference type="ARBA" id="ARBA00022777"/>
    </source>
</evidence>
<dbReference type="EMBL" id="UGNW01000001">
    <property type="protein sequence ID" value="STX30810.1"/>
    <property type="molecule type" value="Genomic_DNA"/>
</dbReference>
<accession>A0A378I7V4</accession>
<keyword evidence="4" id="KW-0547">Nucleotide-binding</keyword>
<reference evidence="12 14" key="2">
    <citation type="submission" date="2018-06" db="EMBL/GenBank/DDBJ databases">
        <authorList>
            <consortium name="Pathogen Informatics"/>
            <person name="Doyle S."/>
        </authorList>
    </citation>
    <scope>NUCLEOTIDE SEQUENCE [LARGE SCALE GENOMIC DNA]</scope>
    <source>
        <strain evidence="12 14">NCTC12437</strain>
    </source>
</reference>
<dbReference type="SUPFAM" id="SSF54211">
    <property type="entry name" value="Ribosomal protein S5 domain 2-like"/>
    <property type="match status" value="1"/>
</dbReference>
<dbReference type="RefSeq" id="WP_058522222.1">
    <property type="nucleotide sequence ID" value="NZ_CAAAHV010000030.1"/>
</dbReference>
<feature type="domain" description="GHMP kinase N-terminal" evidence="10">
    <location>
        <begin position="77"/>
        <end position="145"/>
    </location>
</feature>
<keyword evidence="6" id="KW-0067">ATP-binding</keyword>
<dbReference type="Proteomes" id="UP000054735">
    <property type="component" value="Unassembled WGS sequence"/>
</dbReference>
<keyword evidence="2" id="KW-0444">Lipid biosynthesis</keyword>
<sequence>MTYYEFQTTTYGKWILAGEHAVLRGHSALVFPIKEKKLIFSYKPSDSELSANYEGPNGADMHLLFWSVLEQGQQLLGQSLNRLTGHFHLHCNIPVGVGMGASAALCVAMARWFAAQKLITPETTSLFAKNLENLFHGKSSGLDIAGVSAESGIAFKQGQVSPMVQKWKPVWYLSSCGQIGFTSHCINQVNQLWQSNSAQAEAIDLSMQDAVDKCRKALKEDYSPASLTLLSDAIQQAGQCFKDWGLISENLGHHIQNLQNLGALAVKPTGSGGGGYVISLWESPPFVPANLEWIPIS</sequence>
<dbReference type="EMBL" id="LNXT01000001">
    <property type="protein sequence ID" value="KTC76027.1"/>
    <property type="molecule type" value="Genomic_DNA"/>
</dbReference>
<dbReference type="PRINTS" id="PR00959">
    <property type="entry name" value="MEVGALKINASE"/>
</dbReference>
<evidence type="ECO:0000256" key="2">
    <source>
        <dbReference type="ARBA" id="ARBA00022516"/>
    </source>
</evidence>
<dbReference type="InterPro" id="IPR014721">
    <property type="entry name" value="Ribsml_uS5_D2-typ_fold_subgr"/>
</dbReference>
<dbReference type="STRING" id="28083.Lbir_0096"/>
<dbReference type="UniPathway" id="UPA00057">
    <property type="reaction ID" value="UER00098"/>
</dbReference>
<proteinExistence type="predicted"/>
<dbReference type="InterPro" id="IPR006204">
    <property type="entry name" value="GHMP_kinase_N_dom"/>
</dbReference>
<name>A0A378I7V4_9GAMM</name>
<evidence type="ECO:0000313" key="13">
    <source>
        <dbReference type="Proteomes" id="UP000054735"/>
    </source>
</evidence>
<evidence type="ECO:0000313" key="14">
    <source>
        <dbReference type="Proteomes" id="UP000255066"/>
    </source>
</evidence>
<reference evidence="11 13" key="1">
    <citation type="submission" date="2015-11" db="EMBL/GenBank/DDBJ databases">
        <title>Genomic analysis of 38 Legionella species identifies large and diverse effector repertoires.</title>
        <authorList>
            <person name="Burstein D."/>
            <person name="Amaro F."/>
            <person name="Zusman T."/>
            <person name="Lifshitz Z."/>
            <person name="Cohen O."/>
            <person name="Gilbert J.A."/>
            <person name="Pupko T."/>
            <person name="Shuman H.A."/>
            <person name="Segal G."/>
        </authorList>
    </citation>
    <scope>NUCLEOTIDE SEQUENCE [LARGE SCALE GENOMIC DNA]</scope>
    <source>
        <strain evidence="11 13">CDC#1407-AL-14</strain>
    </source>
</reference>
<evidence type="ECO:0000256" key="6">
    <source>
        <dbReference type="ARBA" id="ARBA00022840"/>
    </source>
</evidence>
<dbReference type="OrthoDB" id="9769523at2"/>
<keyword evidence="3" id="KW-0808">Transferase</keyword>
<evidence type="ECO:0000256" key="8">
    <source>
        <dbReference type="ARBA" id="ARBA00023098"/>
    </source>
</evidence>
<dbReference type="GO" id="GO:0004496">
    <property type="term" value="F:mevalonate kinase activity"/>
    <property type="evidence" value="ECO:0007669"/>
    <property type="project" value="InterPro"/>
</dbReference>
<dbReference type="PANTHER" id="PTHR43290:SF2">
    <property type="entry name" value="MEVALONATE KINASE"/>
    <property type="match status" value="1"/>
</dbReference>
<keyword evidence="5 12" id="KW-0418">Kinase</keyword>
<evidence type="ECO:0000313" key="12">
    <source>
        <dbReference type="EMBL" id="STX30810.1"/>
    </source>
</evidence>
<dbReference type="GO" id="GO:0005524">
    <property type="term" value="F:ATP binding"/>
    <property type="evidence" value="ECO:0007669"/>
    <property type="project" value="UniProtKB-KW"/>
</dbReference>
<dbReference type="InterPro" id="IPR020568">
    <property type="entry name" value="Ribosomal_Su5_D2-typ_SF"/>
</dbReference>
<keyword evidence="1" id="KW-0963">Cytoplasm</keyword>
<evidence type="ECO:0000256" key="9">
    <source>
        <dbReference type="ARBA" id="ARBA00029438"/>
    </source>
</evidence>
<evidence type="ECO:0000313" key="11">
    <source>
        <dbReference type="EMBL" id="KTC76027.1"/>
    </source>
</evidence>
<keyword evidence="13" id="KW-1185">Reference proteome</keyword>
<dbReference type="InterPro" id="IPR036554">
    <property type="entry name" value="GHMP_kinase_C_sf"/>
</dbReference>
<organism evidence="12 14">
    <name type="scientific">Legionella birminghamensis</name>
    <dbReference type="NCBI Taxonomy" id="28083"/>
    <lineage>
        <taxon>Bacteria</taxon>
        <taxon>Pseudomonadati</taxon>
        <taxon>Pseudomonadota</taxon>
        <taxon>Gammaproteobacteria</taxon>
        <taxon>Legionellales</taxon>
        <taxon>Legionellaceae</taxon>
        <taxon>Legionella</taxon>
    </lineage>
</organism>
<dbReference type="AlphaFoldDB" id="A0A378I7V4"/>
<dbReference type="PANTHER" id="PTHR43290">
    <property type="entry name" value="MEVALONATE KINASE"/>
    <property type="match status" value="1"/>
</dbReference>
<protein>
    <submittedName>
        <fullName evidence="12">Mevalonate kinase</fullName>
    </submittedName>
</protein>
<evidence type="ECO:0000259" key="10">
    <source>
        <dbReference type="Pfam" id="PF00288"/>
    </source>
</evidence>
<dbReference type="GO" id="GO:0019287">
    <property type="term" value="P:isopentenyl diphosphate biosynthetic process, mevalonate pathway"/>
    <property type="evidence" value="ECO:0007669"/>
    <property type="project" value="UniProtKB-UniPathway"/>
</dbReference>
<dbReference type="Gene3D" id="3.30.70.890">
    <property type="entry name" value="GHMP kinase, C-terminal domain"/>
    <property type="match status" value="1"/>
</dbReference>